<proteinExistence type="predicted"/>
<dbReference type="AlphaFoldDB" id="U7VEL0"/>
<dbReference type="Gene3D" id="3.40.50.150">
    <property type="entry name" value="Vaccinia Virus protein VP39"/>
    <property type="match status" value="1"/>
</dbReference>
<sequence length="205" mass="23325">MKNRRIKMETKDKYSRIANIFDKLEERMPMNEIKKEAVQMLKGKILEIGIGSGACLKYYEKKSDVTGIDFSIGMLNIAKKKAKLLGLENVKLLEMDIENMSFSDETFDSVFSSCVFCTIPNPKKGINEVYRVLKNGGKAVFIEHMKSENFIINIGLRVLNIFTRLILGTSLLRETEKTIREAGFSKVMSKNIMLGDVVRLIIAEK</sequence>
<dbReference type="HOGENOM" id="CLU_037990_7_3_0"/>
<dbReference type="Pfam" id="PF08241">
    <property type="entry name" value="Methyltransf_11"/>
    <property type="match status" value="1"/>
</dbReference>
<name>U7VEL0_9FUSO</name>
<evidence type="ECO:0000313" key="2">
    <source>
        <dbReference type="EMBL" id="ERT69946.1"/>
    </source>
</evidence>
<dbReference type="InterPro" id="IPR052356">
    <property type="entry name" value="Thiol_S-MT"/>
</dbReference>
<evidence type="ECO:0000259" key="1">
    <source>
        <dbReference type="Pfam" id="PF08241"/>
    </source>
</evidence>
<keyword evidence="3" id="KW-1185">Reference proteome</keyword>
<reference evidence="2 3" key="1">
    <citation type="submission" date="2013-08" db="EMBL/GenBank/DDBJ databases">
        <authorList>
            <person name="Weinstock G."/>
            <person name="Sodergren E."/>
            <person name="Wylie T."/>
            <person name="Fulton L."/>
            <person name="Fulton R."/>
            <person name="Fronick C."/>
            <person name="O'Laughlin M."/>
            <person name="Godfrey J."/>
            <person name="Miner T."/>
            <person name="Herter B."/>
            <person name="Appelbaum E."/>
            <person name="Cordes M."/>
            <person name="Lek S."/>
            <person name="Wollam A."/>
            <person name="Pepin K.H."/>
            <person name="Palsikar V.B."/>
            <person name="Mitreva M."/>
            <person name="Wilson R.K."/>
        </authorList>
    </citation>
    <scope>NUCLEOTIDE SEQUENCE [LARGE SCALE GENOMIC DNA]</scope>
    <source>
        <strain evidence="2 3">ATCC BAA-474</strain>
    </source>
</reference>
<comment type="caution">
    <text evidence="2">The sequence shown here is derived from an EMBL/GenBank/DDBJ whole genome shotgun (WGS) entry which is preliminary data.</text>
</comment>
<dbReference type="EMBL" id="AXZF01000005">
    <property type="protein sequence ID" value="ERT69946.1"/>
    <property type="molecule type" value="Genomic_DNA"/>
</dbReference>
<accession>U7VEL0</accession>
<dbReference type="STRING" id="1319815.HMPREF0202_00149"/>
<dbReference type="eggNOG" id="COG2226">
    <property type="taxonomic scope" value="Bacteria"/>
</dbReference>
<dbReference type="PANTHER" id="PTHR45036">
    <property type="entry name" value="METHYLTRANSFERASE LIKE 7B"/>
    <property type="match status" value="1"/>
</dbReference>
<evidence type="ECO:0000313" key="3">
    <source>
        <dbReference type="Proteomes" id="UP000017081"/>
    </source>
</evidence>
<dbReference type="SUPFAM" id="SSF53335">
    <property type="entry name" value="S-adenosyl-L-methionine-dependent methyltransferases"/>
    <property type="match status" value="1"/>
</dbReference>
<protein>
    <recommendedName>
        <fullName evidence="1">Methyltransferase type 11 domain-containing protein</fullName>
    </recommendedName>
</protein>
<dbReference type="InterPro" id="IPR029063">
    <property type="entry name" value="SAM-dependent_MTases_sf"/>
</dbReference>
<dbReference type="InterPro" id="IPR013216">
    <property type="entry name" value="Methyltransf_11"/>
</dbReference>
<dbReference type="Proteomes" id="UP000017081">
    <property type="component" value="Unassembled WGS sequence"/>
</dbReference>
<dbReference type="CDD" id="cd02440">
    <property type="entry name" value="AdoMet_MTases"/>
    <property type="match status" value="1"/>
</dbReference>
<feature type="domain" description="Methyltransferase type 11" evidence="1">
    <location>
        <begin position="46"/>
        <end position="141"/>
    </location>
</feature>
<organism evidence="2 3">
    <name type="scientific">Cetobacterium somerae ATCC BAA-474</name>
    <dbReference type="NCBI Taxonomy" id="1319815"/>
    <lineage>
        <taxon>Bacteria</taxon>
        <taxon>Fusobacteriati</taxon>
        <taxon>Fusobacteriota</taxon>
        <taxon>Fusobacteriia</taxon>
        <taxon>Fusobacteriales</taxon>
        <taxon>Fusobacteriaceae</taxon>
        <taxon>Cetobacterium</taxon>
    </lineage>
</organism>
<dbReference type="PANTHER" id="PTHR45036:SF1">
    <property type="entry name" value="METHYLTRANSFERASE LIKE 7A"/>
    <property type="match status" value="1"/>
</dbReference>
<dbReference type="GO" id="GO:0008757">
    <property type="term" value="F:S-adenosylmethionine-dependent methyltransferase activity"/>
    <property type="evidence" value="ECO:0007669"/>
    <property type="project" value="InterPro"/>
</dbReference>
<gene>
    <name evidence="2" type="ORF">HMPREF0202_00149</name>
</gene>